<dbReference type="CDD" id="cd01776">
    <property type="entry name" value="RA_Rin"/>
    <property type="match status" value="1"/>
</dbReference>
<evidence type="ECO:0000256" key="4">
    <source>
        <dbReference type="SAM" id="MobiDB-lite"/>
    </source>
</evidence>
<comment type="similarity">
    <text evidence="1">Belongs to the RIN (Ras interaction/interference) family.</text>
</comment>
<dbReference type="Pfam" id="PF23268">
    <property type="entry name" value="RIN1"/>
    <property type="match status" value="1"/>
</dbReference>
<protein>
    <submittedName>
        <fullName evidence="8">RIN2_3</fullName>
    </submittedName>
</protein>
<dbReference type="InterPro" id="IPR000159">
    <property type="entry name" value="RA_dom"/>
</dbReference>
<dbReference type="InterPro" id="IPR037191">
    <property type="entry name" value="VPS9_dom_sf"/>
</dbReference>
<reference evidence="8 9" key="1">
    <citation type="submission" date="2020-06" db="EMBL/GenBank/DDBJ databases">
        <authorList>
            <person name="Li R."/>
            <person name="Bekaert M."/>
        </authorList>
    </citation>
    <scope>NUCLEOTIDE SEQUENCE [LARGE SCALE GENOMIC DNA]</scope>
    <source>
        <strain evidence="9">wild</strain>
    </source>
</reference>
<dbReference type="Gene3D" id="1.20.1050.80">
    <property type="entry name" value="VPS9 domain"/>
    <property type="match status" value="1"/>
</dbReference>
<dbReference type="PROSITE" id="PS50001">
    <property type="entry name" value="SH2"/>
    <property type="match status" value="1"/>
</dbReference>
<dbReference type="Pfam" id="PF00017">
    <property type="entry name" value="SH2"/>
    <property type="match status" value="1"/>
</dbReference>
<dbReference type="PROSITE" id="PS51257">
    <property type="entry name" value="PROKAR_LIPOPROTEIN"/>
    <property type="match status" value="1"/>
</dbReference>
<dbReference type="PROSITE" id="PS51205">
    <property type="entry name" value="VPS9"/>
    <property type="match status" value="1"/>
</dbReference>
<gene>
    <name evidence="8" type="ORF">MCOR_30773</name>
</gene>
<dbReference type="PROSITE" id="PS50200">
    <property type="entry name" value="RA"/>
    <property type="match status" value="1"/>
</dbReference>
<dbReference type="Pfam" id="PF00788">
    <property type="entry name" value="RA"/>
    <property type="match status" value="1"/>
</dbReference>
<feature type="compositionally biased region" description="Low complexity" evidence="4">
    <location>
        <begin position="396"/>
        <end position="408"/>
    </location>
</feature>
<feature type="compositionally biased region" description="Basic and acidic residues" evidence="4">
    <location>
        <begin position="958"/>
        <end position="977"/>
    </location>
</feature>
<dbReference type="PANTHER" id="PTHR23101">
    <property type="entry name" value="RAB GDP/GTP EXCHANGE FACTOR"/>
    <property type="match status" value="1"/>
</dbReference>
<evidence type="ECO:0000256" key="3">
    <source>
        <dbReference type="PROSITE-ProRule" id="PRU00191"/>
    </source>
</evidence>
<dbReference type="OrthoDB" id="21085at2759"/>
<dbReference type="Pfam" id="PF02204">
    <property type="entry name" value="VPS9"/>
    <property type="match status" value="1"/>
</dbReference>
<dbReference type="SMART" id="SM00167">
    <property type="entry name" value="VPS9"/>
    <property type="match status" value="1"/>
</dbReference>
<accession>A0A6J8CLT9</accession>
<feature type="region of interest" description="Disordered" evidence="4">
    <location>
        <begin position="930"/>
        <end position="977"/>
    </location>
</feature>
<dbReference type="GO" id="GO:0005085">
    <property type="term" value="F:guanyl-nucleotide exchange factor activity"/>
    <property type="evidence" value="ECO:0007669"/>
    <property type="project" value="InterPro"/>
</dbReference>
<dbReference type="GO" id="GO:0016192">
    <property type="term" value="P:vesicle-mediated transport"/>
    <property type="evidence" value="ECO:0007669"/>
    <property type="project" value="InterPro"/>
</dbReference>
<evidence type="ECO:0000313" key="9">
    <source>
        <dbReference type="Proteomes" id="UP000507470"/>
    </source>
</evidence>
<feature type="compositionally biased region" description="Basic and acidic residues" evidence="4">
    <location>
        <begin position="881"/>
        <end position="891"/>
    </location>
</feature>
<dbReference type="InterPro" id="IPR045046">
    <property type="entry name" value="Vps9-like"/>
</dbReference>
<proteinExistence type="inferred from homology"/>
<feature type="region of interest" description="Disordered" evidence="4">
    <location>
        <begin position="881"/>
        <end position="902"/>
    </location>
</feature>
<dbReference type="SUPFAM" id="SSF55550">
    <property type="entry name" value="SH2 domain"/>
    <property type="match status" value="1"/>
</dbReference>
<evidence type="ECO:0000256" key="2">
    <source>
        <dbReference type="ARBA" id="ARBA00022468"/>
    </source>
</evidence>
<feature type="region of interest" description="Disordered" evidence="4">
    <location>
        <begin position="585"/>
        <end position="604"/>
    </location>
</feature>
<keyword evidence="9" id="KW-1185">Reference proteome</keyword>
<dbReference type="InterPro" id="IPR003123">
    <property type="entry name" value="VPS9"/>
</dbReference>
<dbReference type="Gene3D" id="3.30.505.10">
    <property type="entry name" value="SH2 domain"/>
    <property type="match status" value="1"/>
</dbReference>
<feature type="region of interest" description="Disordered" evidence="4">
    <location>
        <begin position="394"/>
        <end position="417"/>
    </location>
</feature>
<feature type="compositionally biased region" description="Low complexity" evidence="4">
    <location>
        <begin position="593"/>
        <end position="604"/>
    </location>
</feature>
<feature type="region of interest" description="Disordered" evidence="4">
    <location>
        <begin position="519"/>
        <end position="538"/>
    </location>
</feature>
<dbReference type="GO" id="GO:0005829">
    <property type="term" value="C:cytosol"/>
    <property type="evidence" value="ECO:0007669"/>
    <property type="project" value="TreeGrafter"/>
</dbReference>
<sequence length="1354" mass="152064">MEHKTAIGLGSGQACRESTYQKLLQTQMLNNIASDLDLLLNDLCHIYPYPVTAERKFTTFGKGQTYTDNSPGFGEDSAFGTLASTDSYNCEQKHRSDSVQSGHLDVFSLDHSPKVLEIPSYPDNGSDPLSDSDHRPINFLERLSKTHPIWFLSEIGRSGAVHLLKDREIGTFIIRNSSQPNTYALSAQFPTRSGANVDHYLIENIRDGYRVQGSNHIFSDLTKLVAFYHENLEELPHRLVLPPTIRRAKTLQELTSLSLLGQDFWTSYRFDKGSNLSLSFQGSNNSLSIPTKSEHLHKSRSEPINITSAKHYKKQKLGHSLSTQCFKEPLSSQSEESLTGSHTNIHQQSSPIRFHLNRDGTVVSSPNIHHSALGRRKTSEGSICEKCQSNKHMDDNWSSGNSSDGINSKTHPRASKQKSNLYFTTSLDLLNIPDNQYFKSSLSDKMSDYEDVWRSSSCATPISSVQGKTKRHKCKRRNPYPKVAEKSTVTSPTLLNNAISVIRSENKIQTSIQNNLHTDAGVQTTHSGSISSQRKLRKSVSLDIQNTQDKLGESFRSDKMVSATISATISTQTSPVKVICKPKPLKNIDDKGSGASSSSKSGIKSPVYAEPFDALEANETEHVNLVRIRRRSAPSMGLSGRKAKGVSQGPNLETIMSPGYEGQENYDFEYNLNNGANLNDSEVLERIPVPMRRSHSMKERSSQNVDNNMTVLDRESIKHVASELEKLHIAKGTNVNKLKSGYGQFQEDSMFDDCDDQEQVTPTLSRFPVYRPSKLNDASRHSMFSELSTVEDLISSVNPQLTVKPLQQIPTIIYSGAMSEYDNLTSHYAPVSTRSNAETEFCAPWDKTFYGSLLNCDPKSVPQMDLHSRILAWQKDTLHIDQRSPGDRSSCHSDSTLVGDSDEDVIDTHDLMLQPPSSGSSLDNLTDLEDRTKHQQSKHYSSNDHKTTGKCVQTDPQGPDHGDVQQHNNKEKRKEDSPEYKIREYICRLSQDRNTTFGSTIENFIQCTLESQETNPHFVTRNVRQFMTGIKNYLVKHGEGELDDIIQKERTNLNPNEILNIDGIIEKALHVCVLRPLKHHIYRLFVEEYTKNGSLPSLSRNIKYARSKTPVEIGLRSGASVPNSSQMETIRFHLTKMQKAYSPLKKLEHLLQATQCIYQCLNGNTDETVQGPVAVGADDFLPMLIYVVVHCGIIAAEVEADYMWDLINPAVMNTEGGYYLTSLNSAVLVLKNFKDMQEAKNTQHESRLPSISDMQGFLKIAIPDELRDSIIWKTLPVRPNMNTRDVCSMIAHKFKITNPQDYGFYYIVRGIETKLNDSHCPQVVKSEIMSKNQDCVFAYKRTASNIAWPLSVKK</sequence>
<organism evidence="8 9">
    <name type="scientific">Mytilus coruscus</name>
    <name type="common">Sea mussel</name>
    <dbReference type="NCBI Taxonomy" id="42192"/>
    <lineage>
        <taxon>Eukaryota</taxon>
        <taxon>Metazoa</taxon>
        <taxon>Spiralia</taxon>
        <taxon>Lophotrochozoa</taxon>
        <taxon>Mollusca</taxon>
        <taxon>Bivalvia</taxon>
        <taxon>Autobranchia</taxon>
        <taxon>Pteriomorphia</taxon>
        <taxon>Mytilida</taxon>
        <taxon>Mytiloidea</taxon>
        <taxon>Mytilidae</taxon>
        <taxon>Mytilinae</taxon>
        <taxon>Mytilus</taxon>
    </lineage>
</organism>
<dbReference type="InterPro" id="IPR000980">
    <property type="entry name" value="SH2"/>
</dbReference>
<evidence type="ECO:0000259" key="6">
    <source>
        <dbReference type="PROSITE" id="PS50200"/>
    </source>
</evidence>
<dbReference type="GO" id="GO:0030139">
    <property type="term" value="C:endocytic vesicle"/>
    <property type="evidence" value="ECO:0007669"/>
    <property type="project" value="TreeGrafter"/>
</dbReference>
<name>A0A6J8CLT9_MYTCO</name>
<dbReference type="EMBL" id="CACVKT020005605">
    <property type="protein sequence ID" value="CAC5396177.1"/>
    <property type="molecule type" value="Genomic_DNA"/>
</dbReference>
<feature type="domain" description="SH2" evidence="5">
    <location>
        <begin position="150"/>
        <end position="243"/>
    </location>
</feature>
<evidence type="ECO:0000313" key="8">
    <source>
        <dbReference type="EMBL" id="CAC5396177.1"/>
    </source>
</evidence>
<evidence type="ECO:0000259" key="7">
    <source>
        <dbReference type="PROSITE" id="PS51205"/>
    </source>
</evidence>
<feature type="compositionally biased region" description="Polar residues" evidence="4">
    <location>
        <begin position="519"/>
        <end position="533"/>
    </location>
</feature>
<dbReference type="SMART" id="SM00252">
    <property type="entry name" value="SH2"/>
    <property type="match status" value="1"/>
</dbReference>
<keyword evidence="3" id="KW-0727">SH2 domain</keyword>
<evidence type="ECO:0000259" key="5">
    <source>
        <dbReference type="PROSITE" id="PS50001"/>
    </source>
</evidence>
<dbReference type="PANTHER" id="PTHR23101:SF104">
    <property type="entry name" value="PROTEIN SPRINT"/>
    <property type="match status" value="1"/>
</dbReference>
<dbReference type="Proteomes" id="UP000507470">
    <property type="component" value="Unassembled WGS sequence"/>
</dbReference>
<dbReference type="SUPFAM" id="SSF109993">
    <property type="entry name" value="VPS9 domain"/>
    <property type="match status" value="1"/>
</dbReference>
<dbReference type="InterPro" id="IPR036860">
    <property type="entry name" value="SH2_dom_sf"/>
</dbReference>
<evidence type="ECO:0000256" key="1">
    <source>
        <dbReference type="ARBA" id="ARBA00006919"/>
    </source>
</evidence>
<dbReference type="GO" id="GO:0031267">
    <property type="term" value="F:small GTPase binding"/>
    <property type="evidence" value="ECO:0007669"/>
    <property type="project" value="TreeGrafter"/>
</dbReference>
<dbReference type="GO" id="GO:0005096">
    <property type="term" value="F:GTPase activator activity"/>
    <property type="evidence" value="ECO:0007669"/>
    <property type="project" value="UniProtKB-KW"/>
</dbReference>
<feature type="domain" description="Ras-associating" evidence="6">
    <location>
        <begin position="1255"/>
        <end position="1344"/>
    </location>
</feature>
<keyword evidence="2" id="KW-0343">GTPase activation</keyword>
<dbReference type="CDD" id="cd00173">
    <property type="entry name" value="SH2"/>
    <property type="match status" value="1"/>
</dbReference>
<feature type="domain" description="VPS9" evidence="7">
    <location>
        <begin position="1089"/>
        <end position="1239"/>
    </location>
</feature>
<dbReference type="GO" id="GO:0007165">
    <property type="term" value="P:signal transduction"/>
    <property type="evidence" value="ECO:0007669"/>
    <property type="project" value="InterPro"/>
</dbReference>